<reference evidence="8" key="1">
    <citation type="journal article" date="2023" name="Commun. Biol.">
        <title>Genome analysis of Parmales, the sister group of diatoms, reveals the evolutionary specialization of diatoms from phago-mixotrophs to photoautotrophs.</title>
        <authorList>
            <person name="Ban H."/>
            <person name="Sato S."/>
            <person name="Yoshikawa S."/>
            <person name="Yamada K."/>
            <person name="Nakamura Y."/>
            <person name="Ichinomiya M."/>
            <person name="Sato N."/>
            <person name="Blanc-Mathieu R."/>
            <person name="Endo H."/>
            <person name="Kuwata A."/>
            <person name="Ogata H."/>
        </authorList>
    </citation>
    <scope>NUCLEOTIDE SEQUENCE [LARGE SCALE GENOMIC DNA]</scope>
    <source>
        <strain evidence="8">NIES 3701</strain>
    </source>
</reference>
<accession>A0A9W7EY48</accession>
<dbReference type="EMBL" id="BRXY01000459">
    <property type="protein sequence ID" value="GMH96078.1"/>
    <property type="molecule type" value="Genomic_DNA"/>
</dbReference>
<organism evidence="7 8">
    <name type="scientific">Triparma strigata</name>
    <dbReference type="NCBI Taxonomy" id="1606541"/>
    <lineage>
        <taxon>Eukaryota</taxon>
        <taxon>Sar</taxon>
        <taxon>Stramenopiles</taxon>
        <taxon>Ochrophyta</taxon>
        <taxon>Bolidophyceae</taxon>
        <taxon>Parmales</taxon>
        <taxon>Triparmaceae</taxon>
        <taxon>Triparma</taxon>
    </lineage>
</organism>
<proteinExistence type="predicted"/>
<evidence type="ECO:0000256" key="3">
    <source>
        <dbReference type="ARBA" id="ARBA00022741"/>
    </source>
</evidence>
<dbReference type="PANTHER" id="PTHR43655">
    <property type="entry name" value="ATP-DEPENDENT PROTEASE"/>
    <property type="match status" value="1"/>
</dbReference>
<evidence type="ECO:0000256" key="6">
    <source>
        <dbReference type="ARBA" id="ARBA00023049"/>
    </source>
</evidence>
<keyword evidence="2" id="KW-0479">Metal-binding</keyword>
<keyword evidence="6" id="KW-0645">Protease</keyword>
<evidence type="ECO:0000256" key="5">
    <source>
        <dbReference type="ARBA" id="ARBA00022840"/>
    </source>
</evidence>
<keyword evidence="6" id="KW-0482">Metalloprotease</keyword>
<keyword evidence="5" id="KW-0067">ATP-binding</keyword>
<keyword evidence="3" id="KW-0547">Nucleotide-binding</keyword>
<dbReference type="GO" id="GO:0004222">
    <property type="term" value="F:metalloendopeptidase activity"/>
    <property type="evidence" value="ECO:0007669"/>
    <property type="project" value="InterPro"/>
</dbReference>
<comment type="caution">
    <text evidence="7">The sequence shown here is derived from an EMBL/GenBank/DDBJ whole genome shotgun (WGS) entry which is preliminary data.</text>
</comment>
<keyword evidence="4" id="KW-0862">Zinc</keyword>
<evidence type="ECO:0000256" key="2">
    <source>
        <dbReference type="ARBA" id="ARBA00022723"/>
    </source>
</evidence>
<dbReference type="Gene3D" id="1.20.58.760">
    <property type="entry name" value="Peptidase M41"/>
    <property type="match status" value="1"/>
</dbReference>
<keyword evidence="8" id="KW-1185">Reference proteome</keyword>
<dbReference type="InterPro" id="IPR037219">
    <property type="entry name" value="Peptidase_M41-like"/>
</dbReference>
<protein>
    <recommendedName>
        <fullName evidence="9">Peptidase M41 domain-containing protein</fullName>
    </recommendedName>
</protein>
<keyword evidence="6" id="KW-0378">Hydrolase</keyword>
<gene>
    <name evidence="7" type="ORF">TrST_g4619</name>
</gene>
<evidence type="ECO:0000313" key="8">
    <source>
        <dbReference type="Proteomes" id="UP001165085"/>
    </source>
</evidence>
<dbReference type="GO" id="GO:0005745">
    <property type="term" value="C:m-AAA complex"/>
    <property type="evidence" value="ECO:0007669"/>
    <property type="project" value="TreeGrafter"/>
</dbReference>
<dbReference type="GO" id="GO:0034982">
    <property type="term" value="P:mitochondrial protein processing"/>
    <property type="evidence" value="ECO:0007669"/>
    <property type="project" value="TreeGrafter"/>
</dbReference>
<name>A0A9W7EY48_9STRA</name>
<evidence type="ECO:0000313" key="7">
    <source>
        <dbReference type="EMBL" id="GMH96078.1"/>
    </source>
</evidence>
<evidence type="ECO:0008006" key="9">
    <source>
        <dbReference type="Google" id="ProtNLM"/>
    </source>
</evidence>
<evidence type="ECO:0000256" key="1">
    <source>
        <dbReference type="ARBA" id="ARBA00001947"/>
    </source>
</evidence>
<dbReference type="AlphaFoldDB" id="A0A9W7EY48"/>
<dbReference type="PANTHER" id="PTHR43655:SF2">
    <property type="entry name" value="AFG3 LIKE MATRIX AAA PEPTIDASE SUBUNIT 2, ISOFORM A"/>
    <property type="match status" value="1"/>
</dbReference>
<sequence>MVDESYTRTLELLEGKKEELVKVAQLLMEKETINHEDIVDLIGAQPFEGDKNYEVYIKNKFHGIEGGADIG</sequence>
<dbReference type="GO" id="GO:0004176">
    <property type="term" value="F:ATP-dependent peptidase activity"/>
    <property type="evidence" value="ECO:0007669"/>
    <property type="project" value="InterPro"/>
</dbReference>
<dbReference type="OrthoDB" id="1413014at2759"/>
<dbReference type="GO" id="GO:0046872">
    <property type="term" value="F:metal ion binding"/>
    <property type="evidence" value="ECO:0007669"/>
    <property type="project" value="UniProtKB-KW"/>
</dbReference>
<dbReference type="Proteomes" id="UP001165085">
    <property type="component" value="Unassembled WGS sequence"/>
</dbReference>
<comment type="cofactor">
    <cofactor evidence="1">
        <name>Zn(2+)</name>
        <dbReference type="ChEBI" id="CHEBI:29105"/>
    </cofactor>
</comment>
<dbReference type="SUPFAM" id="SSF140990">
    <property type="entry name" value="FtsH protease domain-like"/>
    <property type="match status" value="1"/>
</dbReference>
<evidence type="ECO:0000256" key="4">
    <source>
        <dbReference type="ARBA" id="ARBA00022833"/>
    </source>
</evidence>
<dbReference type="GO" id="GO:0005524">
    <property type="term" value="F:ATP binding"/>
    <property type="evidence" value="ECO:0007669"/>
    <property type="project" value="UniProtKB-KW"/>
</dbReference>
<dbReference type="InterPro" id="IPR050928">
    <property type="entry name" value="ATP-dep_Zn_Metalloprotease"/>
</dbReference>